<evidence type="ECO:0000313" key="19">
    <source>
        <dbReference type="EMBL" id="PSS04018.1"/>
    </source>
</evidence>
<name>A0A2R6Q846_ACTCC</name>
<keyword evidence="6 16" id="KW-0812">Transmembrane</keyword>
<evidence type="ECO:0000256" key="9">
    <source>
        <dbReference type="ARBA" id="ARBA00022771"/>
    </source>
</evidence>
<dbReference type="OMA" id="PNTESID"/>
<dbReference type="InterPro" id="IPR046948">
    <property type="entry name" value="ATL20-22-like"/>
</dbReference>
<protein>
    <recommendedName>
        <fullName evidence="4">RING-type E3 ubiquitin transferase</fullName>
        <ecNumber evidence="4">2.3.2.27</ecNumber>
    </recommendedName>
</protein>
<keyword evidence="11" id="KW-0862">Zinc</keyword>
<comment type="caution">
    <text evidence="19">The sequence shown here is derived from an EMBL/GenBank/DDBJ whole genome shotgun (WGS) entry which is preliminary data.</text>
</comment>
<gene>
    <name evidence="19" type="ORF">CEY00_Acc19855</name>
</gene>
<evidence type="ECO:0000256" key="5">
    <source>
        <dbReference type="ARBA" id="ARBA00022679"/>
    </source>
</evidence>
<feature type="signal peptide" evidence="17">
    <location>
        <begin position="1"/>
        <end position="19"/>
    </location>
</feature>
<keyword evidence="13 16" id="KW-0472">Membrane</keyword>
<keyword evidence="10" id="KW-0833">Ubl conjugation pathway</keyword>
<evidence type="ECO:0000256" key="12">
    <source>
        <dbReference type="ARBA" id="ARBA00022989"/>
    </source>
</evidence>
<reference evidence="20" key="2">
    <citation type="journal article" date="2018" name="BMC Genomics">
        <title>A manually annotated Actinidia chinensis var. chinensis (kiwifruit) genome highlights the challenges associated with draft genomes and gene prediction in plants.</title>
        <authorList>
            <person name="Pilkington S.M."/>
            <person name="Crowhurst R."/>
            <person name="Hilario E."/>
            <person name="Nardozza S."/>
            <person name="Fraser L."/>
            <person name="Peng Y."/>
            <person name="Gunaseelan K."/>
            <person name="Simpson R."/>
            <person name="Tahir J."/>
            <person name="Deroles S.C."/>
            <person name="Templeton K."/>
            <person name="Luo Z."/>
            <person name="Davy M."/>
            <person name="Cheng C."/>
            <person name="McNeilage M."/>
            <person name="Scaglione D."/>
            <person name="Liu Y."/>
            <person name="Zhang Q."/>
            <person name="Datson P."/>
            <person name="De Silva N."/>
            <person name="Gardiner S.E."/>
            <person name="Bassett H."/>
            <person name="Chagne D."/>
            <person name="McCallum J."/>
            <person name="Dzierzon H."/>
            <person name="Deng C."/>
            <person name="Wang Y.Y."/>
            <person name="Barron L."/>
            <person name="Manako K."/>
            <person name="Bowen J."/>
            <person name="Foster T.M."/>
            <person name="Erridge Z.A."/>
            <person name="Tiffin H."/>
            <person name="Waite C.N."/>
            <person name="Davies K.M."/>
            <person name="Grierson E.P."/>
            <person name="Laing W.A."/>
            <person name="Kirk R."/>
            <person name="Chen X."/>
            <person name="Wood M."/>
            <person name="Montefiori M."/>
            <person name="Brummell D.A."/>
            <person name="Schwinn K.E."/>
            <person name="Catanach A."/>
            <person name="Fullerton C."/>
            <person name="Li D."/>
            <person name="Meiyalaghan S."/>
            <person name="Nieuwenhuizen N."/>
            <person name="Read N."/>
            <person name="Prakash R."/>
            <person name="Hunter D."/>
            <person name="Zhang H."/>
            <person name="McKenzie M."/>
            <person name="Knabel M."/>
            <person name="Harris A."/>
            <person name="Allan A.C."/>
            <person name="Gleave A."/>
            <person name="Chen A."/>
            <person name="Janssen B.J."/>
            <person name="Plunkett B."/>
            <person name="Ampomah-Dwamena C."/>
            <person name="Voogd C."/>
            <person name="Leif D."/>
            <person name="Lafferty D."/>
            <person name="Souleyre E.J.F."/>
            <person name="Varkonyi-Gasic E."/>
            <person name="Gambi F."/>
            <person name="Hanley J."/>
            <person name="Yao J.L."/>
            <person name="Cheung J."/>
            <person name="David K.M."/>
            <person name="Warren B."/>
            <person name="Marsh K."/>
            <person name="Snowden K.C."/>
            <person name="Lin-Wang K."/>
            <person name="Brian L."/>
            <person name="Martinez-Sanchez M."/>
            <person name="Wang M."/>
            <person name="Ileperuma N."/>
            <person name="Macnee N."/>
            <person name="Campin R."/>
            <person name="McAtee P."/>
            <person name="Drummond R.S.M."/>
            <person name="Espley R.V."/>
            <person name="Ireland H.S."/>
            <person name="Wu R."/>
            <person name="Atkinson R.G."/>
            <person name="Karunairetnam S."/>
            <person name="Bulley S."/>
            <person name="Chunkath S."/>
            <person name="Hanley Z."/>
            <person name="Storey R."/>
            <person name="Thrimawithana A.H."/>
            <person name="Thomson S."/>
            <person name="David C."/>
            <person name="Testolin R."/>
            <person name="Huang H."/>
            <person name="Hellens R.P."/>
            <person name="Schaffer R.J."/>
        </authorList>
    </citation>
    <scope>NUCLEOTIDE SEQUENCE [LARGE SCALE GENOMIC DNA]</scope>
    <source>
        <strain evidence="20">cv. Red5</strain>
    </source>
</reference>
<comment type="pathway">
    <text evidence="3">Protein modification; protein ubiquitination.</text>
</comment>
<feature type="region of interest" description="Disordered" evidence="15">
    <location>
        <begin position="292"/>
        <end position="325"/>
    </location>
</feature>
<organism evidence="19 20">
    <name type="scientific">Actinidia chinensis var. chinensis</name>
    <name type="common">Chinese soft-hair kiwi</name>
    <dbReference type="NCBI Taxonomy" id="1590841"/>
    <lineage>
        <taxon>Eukaryota</taxon>
        <taxon>Viridiplantae</taxon>
        <taxon>Streptophyta</taxon>
        <taxon>Embryophyta</taxon>
        <taxon>Tracheophyta</taxon>
        <taxon>Spermatophyta</taxon>
        <taxon>Magnoliopsida</taxon>
        <taxon>eudicotyledons</taxon>
        <taxon>Gunneridae</taxon>
        <taxon>Pentapetalae</taxon>
        <taxon>asterids</taxon>
        <taxon>Ericales</taxon>
        <taxon>Actinidiaceae</taxon>
        <taxon>Actinidia</taxon>
    </lineage>
</organism>
<dbReference type="AlphaFoldDB" id="A0A2R6Q846"/>
<dbReference type="Pfam" id="PF13947">
    <property type="entry name" value="GUB_WAK_bind"/>
    <property type="match status" value="1"/>
</dbReference>
<evidence type="ECO:0000256" key="11">
    <source>
        <dbReference type="ARBA" id="ARBA00022833"/>
    </source>
</evidence>
<dbReference type="Proteomes" id="UP000241394">
    <property type="component" value="Chromosome LG18"/>
</dbReference>
<dbReference type="GO" id="GO:0061630">
    <property type="term" value="F:ubiquitin protein ligase activity"/>
    <property type="evidence" value="ECO:0007669"/>
    <property type="project" value="UniProtKB-EC"/>
</dbReference>
<evidence type="ECO:0000256" key="8">
    <source>
        <dbReference type="ARBA" id="ARBA00022729"/>
    </source>
</evidence>
<evidence type="ECO:0000256" key="10">
    <source>
        <dbReference type="ARBA" id="ARBA00022786"/>
    </source>
</evidence>
<dbReference type="OrthoDB" id="1641101at2759"/>
<keyword evidence="7" id="KW-0479">Metal-binding</keyword>
<dbReference type="GO" id="GO:0030247">
    <property type="term" value="F:polysaccharide binding"/>
    <property type="evidence" value="ECO:0007669"/>
    <property type="project" value="InterPro"/>
</dbReference>
<keyword evidence="12 16" id="KW-1133">Transmembrane helix</keyword>
<evidence type="ECO:0000256" key="4">
    <source>
        <dbReference type="ARBA" id="ARBA00012483"/>
    </source>
</evidence>
<evidence type="ECO:0000259" key="18">
    <source>
        <dbReference type="Pfam" id="PF13947"/>
    </source>
</evidence>
<evidence type="ECO:0000256" key="6">
    <source>
        <dbReference type="ARBA" id="ARBA00022692"/>
    </source>
</evidence>
<evidence type="ECO:0000256" key="15">
    <source>
        <dbReference type="SAM" id="MobiDB-lite"/>
    </source>
</evidence>
<reference evidence="19 20" key="1">
    <citation type="submission" date="2017-07" db="EMBL/GenBank/DDBJ databases">
        <title>An improved, manually edited Actinidia chinensis var. chinensis (kiwifruit) genome highlights the challenges associated with draft genomes and gene prediction in plants.</title>
        <authorList>
            <person name="Pilkington S."/>
            <person name="Crowhurst R."/>
            <person name="Hilario E."/>
            <person name="Nardozza S."/>
            <person name="Fraser L."/>
            <person name="Peng Y."/>
            <person name="Gunaseelan K."/>
            <person name="Simpson R."/>
            <person name="Tahir J."/>
            <person name="Deroles S."/>
            <person name="Templeton K."/>
            <person name="Luo Z."/>
            <person name="Davy M."/>
            <person name="Cheng C."/>
            <person name="Mcneilage M."/>
            <person name="Scaglione D."/>
            <person name="Liu Y."/>
            <person name="Zhang Q."/>
            <person name="Datson P."/>
            <person name="De Silva N."/>
            <person name="Gardiner S."/>
            <person name="Bassett H."/>
            <person name="Chagne D."/>
            <person name="Mccallum J."/>
            <person name="Dzierzon H."/>
            <person name="Deng C."/>
            <person name="Wang Y.-Y."/>
            <person name="Barron N."/>
            <person name="Manako K."/>
            <person name="Bowen J."/>
            <person name="Foster T."/>
            <person name="Erridge Z."/>
            <person name="Tiffin H."/>
            <person name="Waite C."/>
            <person name="Davies K."/>
            <person name="Grierson E."/>
            <person name="Laing W."/>
            <person name="Kirk R."/>
            <person name="Chen X."/>
            <person name="Wood M."/>
            <person name="Montefiori M."/>
            <person name="Brummell D."/>
            <person name="Schwinn K."/>
            <person name="Catanach A."/>
            <person name="Fullerton C."/>
            <person name="Li D."/>
            <person name="Meiyalaghan S."/>
            <person name="Nieuwenhuizen N."/>
            <person name="Read N."/>
            <person name="Prakash R."/>
            <person name="Hunter D."/>
            <person name="Zhang H."/>
            <person name="Mckenzie M."/>
            <person name="Knabel M."/>
            <person name="Harris A."/>
            <person name="Allan A."/>
            <person name="Chen A."/>
            <person name="Janssen B."/>
            <person name="Plunkett B."/>
            <person name="Dwamena C."/>
            <person name="Voogd C."/>
            <person name="Leif D."/>
            <person name="Lafferty D."/>
            <person name="Souleyre E."/>
            <person name="Varkonyi-Gasic E."/>
            <person name="Gambi F."/>
            <person name="Hanley J."/>
            <person name="Yao J.-L."/>
            <person name="Cheung J."/>
            <person name="David K."/>
            <person name="Warren B."/>
            <person name="Marsh K."/>
            <person name="Snowden K."/>
            <person name="Lin-Wang K."/>
            <person name="Brian L."/>
            <person name="Martinez-Sanchez M."/>
            <person name="Wang M."/>
            <person name="Ileperuma N."/>
            <person name="Macnee N."/>
            <person name="Campin R."/>
            <person name="Mcatee P."/>
            <person name="Drummond R."/>
            <person name="Espley R."/>
            <person name="Ireland H."/>
            <person name="Wu R."/>
            <person name="Atkinson R."/>
            <person name="Karunairetnam S."/>
            <person name="Bulley S."/>
            <person name="Chunkath S."/>
            <person name="Hanley Z."/>
            <person name="Storey R."/>
            <person name="Thrimawithana A."/>
            <person name="Thomson S."/>
            <person name="David C."/>
            <person name="Testolin R."/>
        </authorList>
    </citation>
    <scope>NUCLEOTIDE SEQUENCE [LARGE SCALE GENOMIC DNA]</scope>
    <source>
        <strain evidence="20">cv. Red5</strain>
        <tissue evidence="19">Young leaf</tissue>
    </source>
</reference>
<sequence length="325" mass="37016">MDAFIFFMLLFSIFPNTESIDTKCPEINCTQDGPNILFPFSLQELQPHNCSHPGFKLLCRDNKTLIQFPSHRDLIVKSISYDTKRLSLLDPRNCVHEVFLNLNLSHTPFKYYYLVKSYTYWNCSAQLSPLFVQVPCLSGSKYHVYVVESHQMVPGSCKIVKTVAIPFSYSPYLSDNSFGLGFTWEVTGHEDFEVEGGDRGLWLTKFFGVGGRKVFSIIIFIFMAAILIGAKTYFSKNVLVEKLFRYLETFKHAKYSGANVKEVSNQIKTAFGYGNYRSDDFEGILETTRIDEKASRGKSEPKLTNCEDKVEVPHPLASMERGSQA</sequence>
<dbReference type="EMBL" id="NKQK01000018">
    <property type="protein sequence ID" value="PSS04018.1"/>
    <property type="molecule type" value="Genomic_DNA"/>
</dbReference>
<evidence type="ECO:0000256" key="17">
    <source>
        <dbReference type="SAM" id="SignalP"/>
    </source>
</evidence>
<dbReference type="EC" id="2.3.2.27" evidence="4"/>
<feature type="domain" description="Wall-associated receptor kinase galacturonan-binding" evidence="18">
    <location>
        <begin position="24"/>
        <end position="89"/>
    </location>
</feature>
<evidence type="ECO:0000256" key="7">
    <source>
        <dbReference type="ARBA" id="ARBA00022723"/>
    </source>
</evidence>
<comment type="similarity">
    <text evidence="14">Belongs to the RING-type zinc finger family. ATL subfamily.</text>
</comment>
<dbReference type="PANTHER" id="PTHR46279:SF12">
    <property type="entry name" value="RING-TYPE E3 UBIQUITIN TRANSFERASE"/>
    <property type="match status" value="1"/>
</dbReference>
<evidence type="ECO:0000256" key="3">
    <source>
        <dbReference type="ARBA" id="ARBA00004906"/>
    </source>
</evidence>
<dbReference type="STRING" id="1590841.A0A2R6Q846"/>
<feature type="chain" id="PRO_5015315741" description="RING-type E3 ubiquitin transferase" evidence="17">
    <location>
        <begin position="20"/>
        <end position="325"/>
    </location>
</feature>
<evidence type="ECO:0000256" key="13">
    <source>
        <dbReference type="ARBA" id="ARBA00023136"/>
    </source>
</evidence>
<dbReference type="PANTHER" id="PTHR46279">
    <property type="entry name" value="RING/U-BOX SUPERFAMILY PROTEIN"/>
    <property type="match status" value="1"/>
</dbReference>
<proteinExistence type="inferred from homology"/>
<keyword evidence="8 17" id="KW-0732">Signal</keyword>
<feature type="transmembrane region" description="Helical" evidence="16">
    <location>
        <begin position="214"/>
        <end position="234"/>
    </location>
</feature>
<keyword evidence="5" id="KW-0808">Transferase</keyword>
<evidence type="ECO:0000256" key="16">
    <source>
        <dbReference type="SAM" id="Phobius"/>
    </source>
</evidence>
<accession>A0A2R6Q846</accession>
<evidence type="ECO:0000256" key="14">
    <source>
        <dbReference type="ARBA" id="ARBA00024209"/>
    </source>
</evidence>
<dbReference type="InParanoid" id="A0A2R6Q846"/>
<dbReference type="GO" id="GO:0016020">
    <property type="term" value="C:membrane"/>
    <property type="evidence" value="ECO:0007669"/>
    <property type="project" value="UniProtKB-SubCell"/>
</dbReference>
<dbReference type="Gramene" id="PSS04018">
    <property type="protein sequence ID" value="PSS04018"/>
    <property type="gene ID" value="CEY00_Acc19855"/>
</dbReference>
<comment type="catalytic activity">
    <reaction evidence="1">
        <text>S-ubiquitinyl-[E2 ubiquitin-conjugating enzyme]-L-cysteine + [acceptor protein]-L-lysine = [E2 ubiquitin-conjugating enzyme]-L-cysteine + N(6)-ubiquitinyl-[acceptor protein]-L-lysine.</text>
        <dbReference type="EC" id="2.3.2.27"/>
    </reaction>
</comment>
<evidence type="ECO:0000256" key="2">
    <source>
        <dbReference type="ARBA" id="ARBA00004167"/>
    </source>
</evidence>
<feature type="compositionally biased region" description="Basic and acidic residues" evidence="15">
    <location>
        <begin position="292"/>
        <end position="312"/>
    </location>
</feature>
<comment type="subcellular location">
    <subcellularLocation>
        <location evidence="2">Membrane</location>
        <topology evidence="2">Single-pass membrane protein</topology>
    </subcellularLocation>
</comment>
<evidence type="ECO:0000313" key="20">
    <source>
        <dbReference type="Proteomes" id="UP000241394"/>
    </source>
</evidence>
<evidence type="ECO:0000256" key="1">
    <source>
        <dbReference type="ARBA" id="ARBA00000900"/>
    </source>
</evidence>
<dbReference type="GO" id="GO:0008270">
    <property type="term" value="F:zinc ion binding"/>
    <property type="evidence" value="ECO:0007669"/>
    <property type="project" value="UniProtKB-KW"/>
</dbReference>
<keyword evidence="9" id="KW-0863">Zinc-finger</keyword>
<dbReference type="InterPro" id="IPR025287">
    <property type="entry name" value="WAK_GUB"/>
</dbReference>
<keyword evidence="20" id="KW-1185">Reference proteome</keyword>